<dbReference type="Pfam" id="PF02252">
    <property type="entry name" value="PA28_C"/>
    <property type="match status" value="1"/>
</dbReference>
<feature type="domain" description="Proteasome activator PA28 C-terminal" evidence="5">
    <location>
        <begin position="108"/>
        <end position="250"/>
    </location>
</feature>
<comment type="caution">
    <text evidence="6">The sequence shown here is derived from an EMBL/GenBank/DDBJ whole genome shotgun (WGS) entry which is preliminary data.</text>
</comment>
<sequence length="253" mass="28898">SKSQSQMSLSKEGMASSNDKLSAFRARLQTEAEKLILEVFPQKVLDLDQMIFDDKYSFKRLPEILPTGDLNIPIPEPEKVNGESDAPATKKRKIGNGEAESVCINGVIPKNEHLGELMEEIRPMIREAVEDMNKLKMWITLLIPRIEDGNNFGVSIQEEALSEVRATEGEAASFLDQLSRYFVGRAKLLTKVAKYPQVADYRRAILDMDEKQFVNIRLIITELRNHFATLHDMITKNMEKIKKPRTSNMDHMY</sequence>
<feature type="region of interest" description="Disordered" evidence="3">
    <location>
        <begin position="72"/>
        <end position="94"/>
    </location>
</feature>
<dbReference type="GO" id="GO:2000045">
    <property type="term" value="P:regulation of G1/S transition of mitotic cell cycle"/>
    <property type="evidence" value="ECO:0007669"/>
    <property type="project" value="TreeGrafter"/>
</dbReference>
<feature type="non-terminal residue" evidence="6">
    <location>
        <position position="1"/>
    </location>
</feature>
<evidence type="ECO:0008006" key="8">
    <source>
        <dbReference type="Google" id="ProtNLM"/>
    </source>
</evidence>
<keyword evidence="7" id="KW-1185">Reference proteome</keyword>
<dbReference type="Gene3D" id="1.20.5.120">
    <property type="entry name" value="Proteasome activator pa28, N-terminal domain"/>
    <property type="match status" value="1"/>
</dbReference>
<evidence type="ECO:0000313" key="7">
    <source>
        <dbReference type="Proteomes" id="UP001432322"/>
    </source>
</evidence>
<dbReference type="SUPFAM" id="SSF47216">
    <property type="entry name" value="Proteasome activator"/>
    <property type="match status" value="1"/>
</dbReference>
<dbReference type="InterPro" id="IPR003186">
    <property type="entry name" value="PA28_C"/>
</dbReference>
<dbReference type="EMBL" id="BTSY01000003">
    <property type="protein sequence ID" value="GMT19404.1"/>
    <property type="molecule type" value="Genomic_DNA"/>
</dbReference>
<feature type="domain" description="Proteasome activator PA28 N-terminal" evidence="4">
    <location>
        <begin position="17"/>
        <end position="77"/>
    </location>
</feature>
<dbReference type="Gene3D" id="1.20.120.180">
    <property type="entry name" value="Proteasome activator pa28, C-terminal domain"/>
    <property type="match status" value="1"/>
</dbReference>
<comment type="similarity">
    <text evidence="1">Belongs to the PA28 family.</text>
</comment>
<dbReference type="GO" id="GO:0005737">
    <property type="term" value="C:cytoplasm"/>
    <property type="evidence" value="ECO:0007669"/>
    <property type="project" value="TreeGrafter"/>
</dbReference>
<dbReference type="GO" id="GO:0008537">
    <property type="term" value="C:proteasome activator complex"/>
    <property type="evidence" value="ECO:0007669"/>
    <property type="project" value="InterPro"/>
</dbReference>
<dbReference type="GO" id="GO:0061133">
    <property type="term" value="F:endopeptidase activator activity"/>
    <property type="evidence" value="ECO:0007669"/>
    <property type="project" value="TreeGrafter"/>
</dbReference>
<dbReference type="FunFam" id="1.20.120.180:FF:000001">
    <property type="entry name" value="Proteasome activator complex subunit 3"/>
    <property type="match status" value="1"/>
</dbReference>
<dbReference type="AlphaFoldDB" id="A0AAV5VNQ9"/>
<dbReference type="Pfam" id="PF02251">
    <property type="entry name" value="PA28_N"/>
    <property type="match status" value="1"/>
</dbReference>
<evidence type="ECO:0000313" key="6">
    <source>
        <dbReference type="EMBL" id="GMT19404.1"/>
    </source>
</evidence>
<evidence type="ECO:0000259" key="4">
    <source>
        <dbReference type="Pfam" id="PF02251"/>
    </source>
</evidence>
<dbReference type="InterPro" id="IPR003185">
    <property type="entry name" value="Proteasome_activ_PA28_N"/>
</dbReference>
<evidence type="ECO:0000256" key="2">
    <source>
        <dbReference type="ARBA" id="ARBA00022942"/>
    </source>
</evidence>
<dbReference type="InterPro" id="IPR036252">
    <property type="entry name" value="Proteasome_activ_sf"/>
</dbReference>
<keyword evidence="2" id="KW-0647">Proteasome</keyword>
<gene>
    <name evidence="6" type="ORF">PFISCL1PPCAC_10701</name>
</gene>
<evidence type="ECO:0000256" key="1">
    <source>
        <dbReference type="ARBA" id="ARBA00005883"/>
    </source>
</evidence>
<dbReference type="PANTHER" id="PTHR10660">
    <property type="entry name" value="PROTEASOME REGULATOR PA28"/>
    <property type="match status" value="1"/>
</dbReference>
<dbReference type="InterPro" id="IPR036996">
    <property type="entry name" value="PA28_N_sf"/>
</dbReference>
<evidence type="ECO:0000256" key="3">
    <source>
        <dbReference type="SAM" id="MobiDB-lite"/>
    </source>
</evidence>
<organism evidence="6 7">
    <name type="scientific">Pristionchus fissidentatus</name>
    <dbReference type="NCBI Taxonomy" id="1538716"/>
    <lineage>
        <taxon>Eukaryota</taxon>
        <taxon>Metazoa</taxon>
        <taxon>Ecdysozoa</taxon>
        <taxon>Nematoda</taxon>
        <taxon>Chromadorea</taxon>
        <taxon>Rhabditida</taxon>
        <taxon>Rhabditina</taxon>
        <taxon>Diplogasteromorpha</taxon>
        <taxon>Diplogasteroidea</taxon>
        <taxon>Neodiplogasteridae</taxon>
        <taxon>Pristionchus</taxon>
    </lineage>
</organism>
<proteinExistence type="inferred from homology"/>
<dbReference type="InterPro" id="IPR009077">
    <property type="entry name" value="Proteasome_activ_PA28"/>
</dbReference>
<accession>A0AAV5VNQ9</accession>
<reference evidence="6" key="1">
    <citation type="submission" date="2023-10" db="EMBL/GenBank/DDBJ databases">
        <title>Genome assembly of Pristionchus species.</title>
        <authorList>
            <person name="Yoshida K."/>
            <person name="Sommer R.J."/>
        </authorList>
    </citation>
    <scope>NUCLEOTIDE SEQUENCE</scope>
    <source>
        <strain evidence="6">RS5133</strain>
    </source>
</reference>
<dbReference type="GO" id="GO:0005654">
    <property type="term" value="C:nucleoplasm"/>
    <property type="evidence" value="ECO:0007669"/>
    <property type="project" value="TreeGrafter"/>
</dbReference>
<protein>
    <recommendedName>
        <fullName evidence="8">Proteasome activator complex subunit 3</fullName>
    </recommendedName>
</protein>
<dbReference type="InterPro" id="IPR036997">
    <property type="entry name" value="PA28_C_sf"/>
</dbReference>
<dbReference type="PANTHER" id="PTHR10660:SF2">
    <property type="entry name" value="LD45860P"/>
    <property type="match status" value="1"/>
</dbReference>
<dbReference type="Proteomes" id="UP001432322">
    <property type="component" value="Unassembled WGS sequence"/>
</dbReference>
<evidence type="ECO:0000259" key="5">
    <source>
        <dbReference type="Pfam" id="PF02252"/>
    </source>
</evidence>
<name>A0AAV5VNQ9_9BILA</name>
<dbReference type="GO" id="GO:0061136">
    <property type="term" value="P:regulation of proteasomal protein catabolic process"/>
    <property type="evidence" value="ECO:0007669"/>
    <property type="project" value="TreeGrafter"/>
</dbReference>